<keyword evidence="1" id="KW-0472">Membrane</keyword>
<name>A0A087TT44_STEMI</name>
<dbReference type="AlphaFoldDB" id="A0A087TT44"/>
<protein>
    <submittedName>
        <fullName evidence="2">Uncharacterized protein</fullName>
    </submittedName>
</protein>
<evidence type="ECO:0000256" key="1">
    <source>
        <dbReference type="SAM" id="Phobius"/>
    </source>
</evidence>
<keyword evidence="1" id="KW-1133">Transmembrane helix</keyword>
<feature type="non-terminal residue" evidence="2">
    <location>
        <position position="295"/>
    </location>
</feature>
<dbReference type="OMA" id="WILICAY"/>
<reference evidence="2 3" key="1">
    <citation type="submission" date="2013-11" db="EMBL/GenBank/DDBJ databases">
        <title>Genome sequencing of Stegodyphus mimosarum.</title>
        <authorList>
            <person name="Bechsgaard J."/>
        </authorList>
    </citation>
    <scope>NUCLEOTIDE SEQUENCE [LARGE SCALE GENOMIC DNA]</scope>
</reference>
<keyword evidence="3" id="KW-1185">Reference proteome</keyword>
<accession>A0A087TT44</accession>
<gene>
    <name evidence="2" type="ORF">X975_12432</name>
</gene>
<evidence type="ECO:0000313" key="2">
    <source>
        <dbReference type="EMBL" id="KFM68283.1"/>
    </source>
</evidence>
<evidence type="ECO:0000313" key="3">
    <source>
        <dbReference type="Proteomes" id="UP000054359"/>
    </source>
</evidence>
<dbReference type="EMBL" id="KK116622">
    <property type="protein sequence ID" value="KFM68283.1"/>
    <property type="molecule type" value="Genomic_DNA"/>
</dbReference>
<feature type="transmembrane region" description="Helical" evidence="1">
    <location>
        <begin position="87"/>
        <end position="107"/>
    </location>
</feature>
<sequence length="295" mass="32838">MDYVSTVMHRLELKRVVEFFWRSSAADEKTPLTRKASTVTDNGTIAKDLKMDKVAEGTANSYENFPDGGNCEKESENSNEMSILRKICFFLSLNVGVLYVVVLAWILPCRESICSSTQKDWELNLTSALLTTDLKIIREANAPSMAIIGFADDSGGNLMGIAMPNGEISWNKSIEFIPRHVFCNYDKTSKIGEESHPDCIVTAYNIMRAFSALNGSTIWQHDLSSQDGEFIYDILQKNEAYLLTLSDQYISIFDAYNGSKISATVIPCIFPNDVKLSPPLSGDNSSQWILICAYG</sequence>
<dbReference type="OrthoDB" id="6430425at2759"/>
<organism evidence="2 3">
    <name type="scientific">Stegodyphus mimosarum</name>
    <name type="common">African social velvet spider</name>
    <dbReference type="NCBI Taxonomy" id="407821"/>
    <lineage>
        <taxon>Eukaryota</taxon>
        <taxon>Metazoa</taxon>
        <taxon>Ecdysozoa</taxon>
        <taxon>Arthropoda</taxon>
        <taxon>Chelicerata</taxon>
        <taxon>Arachnida</taxon>
        <taxon>Araneae</taxon>
        <taxon>Araneomorphae</taxon>
        <taxon>Entelegynae</taxon>
        <taxon>Eresoidea</taxon>
        <taxon>Eresidae</taxon>
        <taxon>Stegodyphus</taxon>
    </lineage>
</organism>
<dbReference type="Proteomes" id="UP000054359">
    <property type="component" value="Unassembled WGS sequence"/>
</dbReference>
<keyword evidence="1" id="KW-0812">Transmembrane</keyword>
<proteinExistence type="predicted"/>